<protein>
    <submittedName>
        <fullName evidence="3">NAD(P)-dependent dehydrogenase (Short-subunit alcohol dehydrogenase family)</fullName>
    </submittedName>
</protein>
<evidence type="ECO:0000313" key="4">
    <source>
        <dbReference type="Proteomes" id="UP001549076"/>
    </source>
</evidence>
<keyword evidence="2" id="KW-0560">Oxidoreductase</keyword>
<organism evidence="3 4">
    <name type="scientific">Aquamicrobium terrae</name>
    <dbReference type="NCBI Taxonomy" id="1324945"/>
    <lineage>
        <taxon>Bacteria</taxon>
        <taxon>Pseudomonadati</taxon>
        <taxon>Pseudomonadota</taxon>
        <taxon>Alphaproteobacteria</taxon>
        <taxon>Hyphomicrobiales</taxon>
        <taxon>Phyllobacteriaceae</taxon>
        <taxon>Aquamicrobium</taxon>
    </lineage>
</organism>
<keyword evidence="4" id="KW-1185">Reference proteome</keyword>
<dbReference type="InterPro" id="IPR002347">
    <property type="entry name" value="SDR_fam"/>
</dbReference>
<dbReference type="InterPro" id="IPR036291">
    <property type="entry name" value="NAD(P)-bd_dom_sf"/>
</dbReference>
<dbReference type="Proteomes" id="UP001549076">
    <property type="component" value="Unassembled WGS sequence"/>
</dbReference>
<name>A0ABV2MY17_9HYPH</name>
<reference evidence="3 4" key="1">
    <citation type="submission" date="2024-06" db="EMBL/GenBank/DDBJ databases">
        <title>Genomic Encyclopedia of Type Strains, Phase IV (KMG-IV): sequencing the most valuable type-strain genomes for metagenomic binning, comparative biology and taxonomic classification.</title>
        <authorList>
            <person name="Goeker M."/>
        </authorList>
    </citation>
    <scope>NUCLEOTIDE SEQUENCE [LARGE SCALE GENOMIC DNA]</scope>
    <source>
        <strain evidence="3 4">DSM 27865</strain>
    </source>
</reference>
<gene>
    <name evidence="3" type="ORF">ABID37_001908</name>
</gene>
<dbReference type="RefSeq" id="WP_354194023.1">
    <property type="nucleotide sequence ID" value="NZ_JBEPML010000005.1"/>
</dbReference>
<dbReference type="EMBL" id="JBEPML010000005">
    <property type="protein sequence ID" value="MET3791700.1"/>
    <property type="molecule type" value="Genomic_DNA"/>
</dbReference>
<dbReference type="Gene3D" id="3.40.50.720">
    <property type="entry name" value="NAD(P)-binding Rossmann-like Domain"/>
    <property type="match status" value="1"/>
</dbReference>
<dbReference type="NCBIfam" id="NF005489">
    <property type="entry name" value="PRK07102.1"/>
    <property type="match status" value="1"/>
</dbReference>
<comment type="similarity">
    <text evidence="1">Belongs to the short-chain dehydrogenases/reductases (SDR) family.</text>
</comment>
<accession>A0ABV2MY17</accession>
<dbReference type="CDD" id="cd05233">
    <property type="entry name" value="SDR_c"/>
    <property type="match status" value="1"/>
</dbReference>
<dbReference type="Pfam" id="PF00106">
    <property type="entry name" value="adh_short"/>
    <property type="match status" value="1"/>
</dbReference>
<comment type="caution">
    <text evidence="3">The sequence shown here is derived from an EMBL/GenBank/DDBJ whole genome shotgun (WGS) entry which is preliminary data.</text>
</comment>
<evidence type="ECO:0000256" key="2">
    <source>
        <dbReference type="ARBA" id="ARBA00023002"/>
    </source>
</evidence>
<sequence>MATQKRSLLVIGGTSDIAKETALTFARNGWTVIISGRDPDDIAAEAANLELRVPGSRVAAAALDILDTESFVPFLDRLPSLPDAVLCAVGLLGNQGQAERDPAHASLIMRSNFEGPGLLLGLIADRFEARGQGAIIGISSVAGDRGRASNYVYGAAKAGLSAFLSGLRNRLAGKGVHVLTVKPGFVRTRMTAGMKLPAALTAEPRELGEAIYRAVEKRRNVIYVRRVWRPIMFLIGSIPETAFKKMSL</sequence>
<dbReference type="PANTHER" id="PTHR44196">
    <property type="entry name" value="DEHYDROGENASE/REDUCTASE SDR FAMILY MEMBER 7B"/>
    <property type="match status" value="1"/>
</dbReference>
<proteinExistence type="inferred from homology"/>
<dbReference type="PANTHER" id="PTHR44196:SF3">
    <property type="entry name" value="SHORT CHAIN DEHYDROGENASE FAMILY PROTEIN"/>
    <property type="match status" value="1"/>
</dbReference>
<evidence type="ECO:0000256" key="1">
    <source>
        <dbReference type="ARBA" id="ARBA00006484"/>
    </source>
</evidence>
<dbReference type="PRINTS" id="PR00081">
    <property type="entry name" value="GDHRDH"/>
</dbReference>
<evidence type="ECO:0000313" key="3">
    <source>
        <dbReference type="EMBL" id="MET3791700.1"/>
    </source>
</evidence>
<dbReference type="SUPFAM" id="SSF51735">
    <property type="entry name" value="NAD(P)-binding Rossmann-fold domains"/>
    <property type="match status" value="1"/>
</dbReference>
<dbReference type="PROSITE" id="PS00061">
    <property type="entry name" value="ADH_SHORT"/>
    <property type="match status" value="1"/>
</dbReference>
<dbReference type="InterPro" id="IPR020904">
    <property type="entry name" value="Sc_DH/Rdtase_CS"/>
</dbReference>